<protein>
    <submittedName>
        <fullName evidence="10">O-glycosylation ligase (Exosortase A-associated)</fullName>
    </submittedName>
</protein>
<dbReference type="RefSeq" id="WP_121048211.1">
    <property type="nucleotide sequence ID" value="NZ_AP018711.1"/>
</dbReference>
<feature type="transmembrane region" description="Helical" evidence="6">
    <location>
        <begin position="200"/>
        <end position="216"/>
    </location>
</feature>
<dbReference type="PANTHER" id="PTHR37422:SF13">
    <property type="entry name" value="LIPOPOLYSACCHARIDE BIOSYNTHESIS PROTEIN PA4999-RELATED"/>
    <property type="match status" value="1"/>
</dbReference>
<keyword evidence="10" id="KW-0436">Ligase</keyword>
<dbReference type="Pfam" id="PF04932">
    <property type="entry name" value="Wzy_C"/>
    <property type="match status" value="1"/>
</dbReference>
<dbReference type="InterPro" id="IPR007016">
    <property type="entry name" value="O-antigen_ligase-rel_domated"/>
</dbReference>
<evidence type="ECO:0000259" key="7">
    <source>
        <dbReference type="Pfam" id="PF04932"/>
    </source>
</evidence>
<evidence type="ECO:0000256" key="3">
    <source>
        <dbReference type="ARBA" id="ARBA00022989"/>
    </source>
</evidence>
<evidence type="ECO:0000259" key="8">
    <source>
        <dbReference type="Pfam" id="PF19358"/>
    </source>
</evidence>
<dbReference type="EMBL" id="AP018711">
    <property type="protein sequence ID" value="BBE34743.1"/>
    <property type="molecule type" value="Genomic_DNA"/>
</dbReference>
<feature type="transmembrane region" description="Helical" evidence="6">
    <location>
        <begin position="129"/>
        <end position="147"/>
    </location>
</feature>
<dbReference type="KEGG" id="smic:SmB9_24010"/>
<comment type="subcellular location">
    <subcellularLocation>
        <location evidence="1">Membrane</location>
        <topology evidence="1">Multi-pass membrane protein</topology>
    </subcellularLocation>
</comment>
<evidence type="ECO:0000256" key="2">
    <source>
        <dbReference type="ARBA" id="ARBA00022692"/>
    </source>
</evidence>
<dbReference type="Pfam" id="PF19358">
    <property type="entry name" value="DUF5935"/>
    <property type="match status" value="1"/>
</dbReference>
<keyword evidence="4 6" id="KW-0472">Membrane</keyword>
<keyword evidence="2 6" id="KW-0812">Transmembrane</keyword>
<dbReference type="PANTHER" id="PTHR37422">
    <property type="entry name" value="TEICHURONIC ACID BIOSYNTHESIS PROTEIN TUAE"/>
    <property type="match status" value="1"/>
</dbReference>
<feature type="transmembrane region" description="Helical" evidence="6">
    <location>
        <begin position="75"/>
        <end position="94"/>
    </location>
</feature>
<feature type="transmembrane region" description="Helical" evidence="6">
    <location>
        <begin position="392"/>
        <end position="412"/>
    </location>
</feature>
<dbReference type="GO" id="GO:0016020">
    <property type="term" value="C:membrane"/>
    <property type="evidence" value="ECO:0007669"/>
    <property type="project" value="UniProtKB-SubCell"/>
</dbReference>
<keyword evidence="12" id="KW-1185">Reference proteome</keyword>
<dbReference type="InterPro" id="IPR051533">
    <property type="entry name" value="WaaL-like"/>
</dbReference>
<feature type="transmembrane region" description="Helical" evidence="6">
    <location>
        <begin position="43"/>
        <end position="63"/>
    </location>
</feature>
<dbReference type="NCBIfam" id="TIGR03097">
    <property type="entry name" value="PEP_O_lig_1"/>
    <property type="match status" value="1"/>
</dbReference>
<evidence type="ECO:0000256" key="5">
    <source>
        <dbReference type="SAM" id="MobiDB-lite"/>
    </source>
</evidence>
<evidence type="ECO:0000313" key="10">
    <source>
        <dbReference type="EMBL" id="RKS91758.1"/>
    </source>
</evidence>
<name>A0AAD1D7B1_SPHMI</name>
<feature type="transmembrane region" description="Helical" evidence="6">
    <location>
        <begin position="167"/>
        <end position="188"/>
    </location>
</feature>
<feature type="transmembrane region" description="Helical" evidence="6">
    <location>
        <begin position="245"/>
        <end position="265"/>
    </location>
</feature>
<dbReference type="AlphaFoldDB" id="A0AAD1D7B1"/>
<feature type="transmembrane region" description="Helical" evidence="6">
    <location>
        <begin position="106"/>
        <end position="122"/>
    </location>
</feature>
<dbReference type="GO" id="GO:0016874">
    <property type="term" value="F:ligase activity"/>
    <property type="evidence" value="ECO:0007669"/>
    <property type="project" value="UniProtKB-KW"/>
</dbReference>
<evidence type="ECO:0000256" key="4">
    <source>
        <dbReference type="ARBA" id="ARBA00023136"/>
    </source>
</evidence>
<evidence type="ECO:0000313" key="12">
    <source>
        <dbReference type="Proteomes" id="UP000276029"/>
    </source>
</evidence>
<dbReference type="EMBL" id="RBWX01000007">
    <property type="protein sequence ID" value="RKS91758.1"/>
    <property type="molecule type" value="Genomic_DNA"/>
</dbReference>
<evidence type="ECO:0000313" key="11">
    <source>
        <dbReference type="Proteomes" id="UP000275727"/>
    </source>
</evidence>
<feature type="domain" description="DUF5935" evidence="8">
    <location>
        <begin position="1"/>
        <end position="194"/>
    </location>
</feature>
<dbReference type="Proteomes" id="UP000275727">
    <property type="component" value="Chromosome"/>
</dbReference>
<dbReference type="Proteomes" id="UP000276029">
    <property type="component" value="Unassembled WGS sequence"/>
</dbReference>
<feature type="domain" description="O-antigen ligase-related" evidence="7">
    <location>
        <begin position="210"/>
        <end position="360"/>
    </location>
</feature>
<dbReference type="InterPro" id="IPR017528">
    <property type="entry name" value="CHP03097O-antigen_lig-rel"/>
</dbReference>
<organism evidence="9 11">
    <name type="scientific">Sphingosinicella microcystinivorans</name>
    <dbReference type="NCBI Taxonomy" id="335406"/>
    <lineage>
        <taxon>Bacteria</taxon>
        <taxon>Pseudomonadati</taxon>
        <taxon>Pseudomonadota</taxon>
        <taxon>Alphaproteobacteria</taxon>
        <taxon>Sphingomonadales</taxon>
        <taxon>Sphingosinicellaceae</taxon>
        <taxon>Sphingosinicella</taxon>
    </lineage>
</organism>
<dbReference type="InterPro" id="IPR045979">
    <property type="entry name" value="DUF5935"/>
</dbReference>
<proteinExistence type="predicted"/>
<reference evidence="9 11" key="1">
    <citation type="submission" date="2018-06" db="EMBL/GenBank/DDBJ databases">
        <title>Complete Genome Sequence of the Microcystin-Degrading Bacterium Sphingosinicella microcystinivorans Strain B-9.</title>
        <authorList>
            <person name="Jin H."/>
            <person name="Nishizawa T."/>
            <person name="Guo Y."/>
            <person name="Nishizawa A."/>
            <person name="Park H."/>
            <person name="Kato H."/>
            <person name="Tsuji K."/>
            <person name="Harada K."/>
        </authorList>
    </citation>
    <scope>NUCLEOTIDE SEQUENCE [LARGE SCALE GENOMIC DNA]</scope>
    <source>
        <strain evidence="9 11">B9</strain>
    </source>
</reference>
<evidence type="ECO:0000256" key="6">
    <source>
        <dbReference type="SAM" id="Phobius"/>
    </source>
</evidence>
<accession>A0AAD1D7B1</accession>
<reference evidence="10 12" key="2">
    <citation type="submission" date="2018-10" db="EMBL/GenBank/DDBJ databases">
        <title>Genomic Encyclopedia of Type Strains, Phase IV (KMG-IV): sequencing the most valuable type-strain genomes for metagenomic binning, comparative biology and taxonomic classification.</title>
        <authorList>
            <person name="Goeker M."/>
        </authorList>
    </citation>
    <scope>NUCLEOTIDE SEQUENCE [LARGE SCALE GENOMIC DNA]</scope>
    <source>
        <strain evidence="10 12">DSM 19791</strain>
    </source>
</reference>
<feature type="transmembrane region" description="Helical" evidence="6">
    <location>
        <begin position="351"/>
        <end position="371"/>
    </location>
</feature>
<gene>
    <name evidence="10" type="ORF">DFR51_1327</name>
    <name evidence="9" type="ORF">SmB9_24010</name>
</gene>
<keyword evidence="3 6" id="KW-1133">Transmembrane helix</keyword>
<evidence type="ECO:0000313" key="9">
    <source>
        <dbReference type="EMBL" id="BBE34743.1"/>
    </source>
</evidence>
<feature type="region of interest" description="Disordered" evidence="5">
    <location>
        <begin position="440"/>
        <end position="460"/>
    </location>
</feature>
<sequence>MRDLILICFIVGFVVASFRRPYFMALGYIWVDFLQPQKLTYWFLNGAPVALIMAIGAVAFYIFLDEKQRIRLSLVQVLVVLLVLLATVNTFGWAIVTDHAREKWDWVWKGLLFSVFLPWVLTTRRRVEAAAFIMILSTAAITISGGVKTLLGGGGYGNVSFLVQSNTGLYEGSTLSTVALCFIPLTLWLYRRNTIMKRNLLTFLATAGIIFSMTLVTVGAEARTGLIAGSALLLLLWLTSKRKIIFAAAIAAAAAIAIPLLPASFTDRMSTIKTYDEDMSASTRIGVWLWTIDFVKEHPFGGGFGVYRINQFDVDMQRREGVADNMDTRTVTIKKEARAFHNSFFEVLGELGYLGAIIYVAIVGLALHATWKLKNISTGDPERDIWFRDLGTMMAISLIVYTVGSMFVSIAFQPPYYDLLAITIAATHIARRERLGNKVDEKLGPRRRPAGMGTAVPAKA</sequence>
<evidence type="ECO:0000256" key="1">
    <source>
        <dbReference type="ARBA" id="ARBA00004141"/>
    </source>
</evidence>